<dbReference type="SMART" id="SM00382">
    <property type="entry name" value="AAA"/>
    <property type="match status" value="1"/>
</dbReference>
<dbReference type="InterPro" id="IPR027417">
    <property type="entry name" value="P-loop_NTPase"/>
</dbReference>
<protein>
    <submittedName>
        <fullName evidence="8">Branched-chain amino acid transport system ATP-binding protein</fullName>
    </submittedName>
</protein>
<keyword evidence="5 8" id="KW-0067">ATP-binding</keyword>
<dbReference type="SUPFAM" id="SSF52540">
    <property type="entry name" value="P-loop containing nucleoside triphosphate hydrolases"/>
    <property type="match status" value="1"/>
</dbReference>
<evidence type="ECO:0000256" key="5">
    <source>
        <dbReference type="ARBA" id="ARBA00022840"/>
    </source>
</evidence>
<evidence type="ECO:0000256" key="4">
    <source>
        <dbReference type="ARBA" id="ARBA00022741"/>
    </source>
</evidence>
<dbReference type="GO" id="GO:0005524">
    <property type="term" value="F:ATP binding"/>
    <property type="evidence" value="ECO:0007669"/>
    <property type="project" value="UniProtKB-KW"/>
</dbReference>
<dbReference type="PROSITE" id="PS50893">
    <property type="entry name" value="ABC_TRANSPORTER_2"/>
    <property type="match status" value="1"/>
</dbReference>
<dbReference type="PANTHER" id="PTHR43820:SF4">
    <property type="entry name" value="HIGH-AFFINITY BRANCHED-CHAIN AMINO ACID TRANSPORT ATP-BINDING PROTEIN LIVF"/>
    <property type="match status" value="1"/>
</dbReference>
<dbReference type="Gene3D" id="3.40.50.300">
    <property type="entry name" value="P-loop containing nucleotide triphosphate hydrolases"/>
    <property type="match status" value="1"/>
</dbReference>
<keyword evidence="3" id="KW-1003">Cell membrane</keyword>
<accession>A0A840RWF0</accession>
<evidence type="ECO:0000256" key="2">
    <source>
        <dbReference type="ARBA" id="ARBA00022448"/>
    </source>
</evidence>
<feature type="domain" description="ABC transporter" evidence="7">
    <location>
        <begin position="6"/>
        <end position="239"/>
    </location>
</feature>
<comment type="caution">
    <text evidence="8">The sequence shown here is derived from an EMBL/GenBank/DDBJ whole genome shotgun (WGS) entry which is preliminary data.</text>
</comment>
<evidence type="ECO:0000256" key="1">
    <source>
        <dbReference type="ARBA" id="ARBA00005417"/>
    </source>
</evidence>
<dbReference type="InterPro" id="IPR052156">
    <property type="entry name" value="BCAA_Transport_ATP-bd_LivF"/>
</dbReference>
<dbReference type="PANTHER" id="PTHR43820">
    <property type="entry name" value="HIGH-AFFINITY BRANCHED-CHAIN AMINO ACID TRANSPORT ATP-BINDING PROTEIN LIVF"/>
    <property type="match status" value="1"/>
</dbReference>
<dbReference type="GO" id="GO:0016887">
    <property type="term" value="F:ATP hydrolysis activity"/>
    <property type="evidence" value="ECO:0007669"/>
    <property type="project" value="InterPro"/>
</dbReference>
<dbReference type="EMBL" id="JACHHQ010000006">
    <property type="protein sequence ID" value="MBB5201196.1"/>
    <property type="molecule type" value="Genomic_DNA"/>
</dbReference>
<proteinExistence type="inferred from homology"/>
<keyword evidence="6" id="KW-0029">Amino-acid transport</keyword>
<evidence type="ECO:0000256" key="3">
    <source>
        <dbReference type="ARBA" id="ARBA00022475"/>
    </source>
</evidence>
<name>A0A840RWF0_9BURK</name>
<dbReference type="AlphaFoldDB" id="A0A840RWF0"/>
<sequence>MMDAILRVEGLCSGYSELPVLHDMNFEVGRGEIVSVVGANGAGKSTLLLTINGHLKAQSGRVMFDGQDITRLPAHAAAEHGLVMVPEGGRLFPFMTVLENLQLGAYHFKARAKMAESLDEVMRLFPLLAERRMQLAGRLSGGERQMCAVGRAMMGLPKLLMLDEPSLGLAPIMVGKVFDIISQLVATKGIAVLLVEQNVGNALRLCRRGCIIEHGRILKVASGEDLLRDPDIQRSYMGL</sequence>
<keyword evidence="4" id="KW-0547">Nucleotide-binding</keyword>
<dbReference type="GO" id="GO:0015807">
    <property type="term" value="P:L-amino acid transport"/>
    <property type="evidence" value="ECO:0007669"/>
    <property type="project" value="TreeGrafter"/>
</dbReference>
<dbReference type="InterPro" id="IPR003593">
    <property type="entry name" value="AAA+_ATPase"/>
</dbReference>
<evidence type="ECO:0000313" key="8">
    <source>
        <dbReference type="EMBL" id="MBB5201196.1"/>
    </source>
</evidence>
<comment type="similarity">
    <text evidence="1">Belongs to the ABC transporter superfamily.</text>
</comment>
<evidence type="ECO:0000256" key="6">
    <source>
        <dbReference type="ARBA" id="ARBA00022970"/>
    </source>
</evidence>
<dbReference type="CDD" id="cd03224">
    <property type="entry name" value="ABC_TM1139_LivF_branched"/>
    <property type="match status" value="1"/>
</dbReference>
<evidence type="ECO:0000259" key="7">
    <source>
        <dbReference type="PROSITE" id="PS50893"/>
    </source>
</evidence>
<organism evidence="8 9">
    <name type="scientific">Glaciimonas immobilis</name>
    <dbReference type="NCBI Taxonomy" id="728004"/>
    <lineage>
        <taxon>Bacteria</taxon>
        <taxon>Pseudomonadati</taxon>
        <taxon>Pseudomonadota</taxon>
        <taxon>Betaproteobacteria</taxon>
        <taxon>Burkholderiales</taxon>
        <taxon>Oxalobacteraceae</taxon>
        <taxon>Glaciimonas</taxon>
    </lineage>
</organism>
<keyword evidence="9" id="KW-1185">Reference proteome</keyword>
<dbReference type="GO" id="GO:0015658">
    <property type="term" value="F:branched-chain amino acid transmembrane transporter activity"/>
    <property type="evidence" value="ECO:0007669"/>
    <property type="project" value="TreeGrafter"/>
</dbReference>
<evidence type="ECO:0000313" key="9">
    <source>
        <dbReference type="Proteomes" id="UP000571084"/>
    </source>
</evidence>
<keyword evidence="3" id="KW-0472">Membrane</keyword>
<keyword evidence="2" id="KW-0813">Transport</keyword>
<dbReference type="Proteomes" id="UP000571084">
    <property type="component" value="Unassembled WGS sequence"/>
</dbReference>
<gene>
    <name evidence="8" type="ORF">HNR39_003045</name>
</gene>
<dbReference type="InterPro" id="IPR003439">
    <property type="entry name" value="ABC_transporter-like_ATP-bd"/>
</dbReference>
<dbReference type="Pfam" id="PF00005">
    <property type="entry name" value="ABC_tran"/>
    <property type="match status" value="1"/>
</dbReference>
<reference evidence="8 9" key="1">
    <citation type="submission" date="2020-08" db="EMBL/GenBank/DDBJ databases">
        <title>Genomic Encyclopedia of Type Strains, Phase IV (KMG-IV): sequencing the most valuable type-strain genomes for metagenomic binning, comparative biology and taxonomic classification.</title>
        <authorList>
            <person name="Goeker M."/>
        </authorList>
    </citation>
    <scope>NUCLEOTIDE SEQUENCE [LARGE SCALE GENOMIC DNA]</scope>
    <source>
        <strain evidence="8 9">DSM 23240</strain>
    </source>
</reference>
<dbReference type="RefSeq" id="WP_221313838.1">
    <property type="nucleotide sequence ID" value="NZ_JAAOZT010000012.1"/>
</dbReference>